<comment type="similarity">
    <text evidence="2">Belongs to the class-V pyridoxal-phosphate-dependent aminotransferase family. NifS/IscS subfamily.</text>
</comment>
<dbReference type="PANTHER" id="PTHR11601">
    <property type="entry name" value="CYSTEINE DESULFURYLASE FAMILY MEMBER"/>
    <property type="match status" value="1"/>
</dbReference>
<organism evidence="9 10">
    <name type="scientific">Breznakia pachnodae</name>
    <dbReference type="NCBI Taxonomy" id="265178"/>
    <lineage>
        <taxon>Bacteria</taxon>
        <taxon>Bacillati</taxon>
        <taxon>Bacillota</taxon>
        <taxon>Erysipelotrichia</taxon>
        <taxon>Erysipelotrichales</taxon>
        <taxon>Erysipelotrichaceae</taxon>
        <taxon>Breznakia</taxon>
    </lineage>
</organism>
<evidence type="ECO:0000256" key="3">
    <source>
        <dbReference type="ARBA" id="ARBA00022723"/>
    </source>
</evidence>
<dbReference type="EMBL" id="JAUSUR010000008">
    <property type="protein sequence ID" value="MDQ0362825.1"/>
    <property type="molecule type" value="Genomic_DNA"/>
</dbReference>
<keyword evidence="9" id="KW-0808">Transferase</keyword>
<evidence type="ECO:0000256" key="2">
    <source>
        <dbReference type="ARBA" id="ARBA00006490"/>
    </source>
</evidence>
<keyword evidence="6" id="KW-0411">Iron-sulfur</keyword>
<evidence type="ECO:0000256" key="4">
    <source>
        <dbReference type="ARBA" id="ARBA00022898"/>
    </source>
</evidence>
<keyword evidence="10" id="KW-1185">Reference proteome</keyword>
<dbReference type="PROSITE" id="PS00595">
    <property type="entry name" value="AA_TRANSFER_CLASS_5"/>
    <property type="match status" value="1"/>
</dbReference>
<dbReference type="InterPro" id="IPR015424">
    <property type="entry name" value="PyrdxlP-dep_Trfase"/>
</dbReference>
<evidence type="ECO:0000256" key="7">
    <source>
        <dbReference type="RuleBase" id="RU004504"/>
    </source>
</evidence>
<name>A0ABU0E8L8_9FIRM</name>
<evidence type="ECO:0000256" key="5">
    <source>
        <dbReference type="ARBA" id="ARBA00023004"/>
    </source>
</evidence>
<dbReference type="InterPro" id="IPR015421">
    <property type="entry name" value="PyrdxlP-dep_Trfase_major"/>
</dbReference>
<evidence type="ECO:0000259" key="8">
    <source>
        <dbReference type="Pfam" id="PF00266"/>
    </source>
</evidence>
<evidence type="ECO:0000256" key="1">
    <source>
        <dbReference type="ARBA" id="ARBA00001933"/>
    </source>
</evidence>
<protein>
    <submittedName>
        <fullName evidence="9">Cysteine desulfurase</fullName>
        <ecNumber evidence="9">2.8.1.7</ecNumber>
    </submittedName>
</protein>
<dbReference type="Gene3D" id="3.90.1150.10">
    <property type="entry name" value="Aspartate Aminotransferase, domain 1"/>
    <property type="match status" value="1"/>
</dbReference>
<feature type="domain" description="Aminotransferase class V" evidence="8">
    <location>
        <begin position="9"/>
        <end position="368"/>
    </location>
</feature>
<dbReference type="EC" id="2.8.1.7" evidence="9"/>
<dbReference type="RefSeq" id="WP_307410906.1">
    <property type="nucleotide sequence ID" value="NZ_JAUSUR010000008.1"/>
</dbReference>
<dbReference type="SUPFAM" id="SSF53383">
    <property type="entry name" value="PLP-dependent transferases"/>
    <property type="match status" value="1"/>
</dbReference>
<comment type="cofactor">
    <cofactor evidence="1 7">
        <name>pyridoxal 5'-phosphate</name>
        <dbReference type="ChEBI" id="CHEBI:597326"/>
    </cofactor>
</comment>
<evidence type="ECO:0000256" key="6">
    <source>
        <dbReference type="ARBA" id="ARBA00023014"/>
    </source>
</evidence>
<dbReference type="PANTHER" id="PTHR11601:SF50">
    <property type="entry name" value="CYSTEINE DESULFURASE ISCS 2-RELATED"/>
    <property type="match status" value="1"/>
</dbReference>
<dbReference type="InterPro" id="IPR020578">
    <property type="entry name" value="Aminotrans_V_PyrdxlP_BS"/>
</dbReference>
<proteinExistence type="inferred from homology"/>
<dbReference type="GO" id="GO:0031071">
    <property type="term" value="F:cysteine desulfurase activity"/>
    <property type="evidence" value="ECO:0007669"/>
    <property type="project" value="UniProtKB-EC"/>
</dbReference>
<dbReference type="InterPro" id="IPR000192">
    <property type="entry name" value="Aminotrans_V_dom"/>
</dbReference>
<dbReference type="InterPro" id="IPR016454">
    <property type="entry name" value="Cysteine_dSase"/>
</dbReference>
<gene>
    <name evidence="9" type="ORF">J2S15_003586</name>
</gene>
<dbReference type="Gene3D" id="3.40.640.10">
    <property type="entry name" value="Type I PLP-dependent aspartate aminotransferase-like (Major domain)"/>
    <property type="match status" value="1"/>
</dbReference>
<keyword evidence="5" id="KW-0408">Iron</keyword>
<accession>A0ABU0E8L8</accession>
<evidence type="ECO:0000313" key="10">
    <source>
        <dbReference type="Proteomes" id="UP001230220"/>
    </source>
</evidence>
<reference evidence="9 10" key="1">
    <citation type="submission" date="2023-07" db="EMBL/GenBank/DDBJ databases">
        <title>Genomic Encyclopedia of Type Strains, Phase IV (KMG-IV): sequencing the most valuable type-strain genomes for metagenomic binning, comparative biology and taxonomic classification.</title>
        <authorList>
            <person name="Goeker M."/>
        </authorList>
    </citation>
    <scope>NUCLEOTIDE SEQUENCE [LARGE SCALE GENOMIC DNA]</scope>
    <source>
        <strain evidence="9 10">DSM 16784</strain>
    </source>
</reference>
<sequence>MKPSNHNYYFDYASTTPVDKTIADTYFDIVKKYYANSESTYKLGLEVHNLVETSRRKIAGLLRVLPEEVIFTSGASEANSFALKGYALKNKHKGKHIITSKMEHSSIINACKQLEEEFGFQITYLPVPKDGVITVDQVKEHMRNDTILVCLMALNNEIGSIQNVEEIALYLKQNTRICFFCDGVQIVGKHPFDLSNIDLFTFTTHKFYGVKGCGVLIKKKNVELLPLIHGGQQEQGIRGGTMNAPVCIVAAKTLRMALESQDSHLEHVSKLYNRLKEKLSTLNQIAINSPKNGSPYILNFSCSTMNSEIMMNALNERNIFVSSQSACSSRTKQPSHTLLAMNYEEKRAISAIRISLSHHTTDEEVEYLLTSIKEIIYEYST</sequence>
<keyword evidence="3" id="KW-0479">Metal-binding</keyword>
<dbReference type="Gene3D" id="1.10.260.50">
    <property type="match status" value="1"/>
</dbReference>
<dbReference type="Pfam" id="PF00266">
    <property type="entry name" value="Aminotran_5"/>
    <property type="match status" value="1"/>
</dbReference>
<dbReference type="InterPro" id="IPR015422">
    <property type="entry name" value="PyrdxlP-dep_Trfase_small"/>
</dbReference>
<comment type="caution">
    <text evidence="9">The sequence shown here is derived from an EMBL/GenBank/DDBJ whole genome shotgun (WGS) entry which is preliminary data.</text>
</comment>
<evidence type="ECO:0000313" key="9">
    <source>
        <dbReference type="EMBL" id="MDQ0362825.1"/>
    </source>
</evidence>
<dbReference type="PIRSF" id="PIRSF005572">
    <property type="entry name" value="NifS"/>
    <property type="match status" value="1"/>
</dbReference>
<dbReference type="Proteomes" id="UP001230220">
    <property type="component" value="Unassembled WGS sequence"/>
</dbReference>
<keyword evidence="4" id="KW-0663">Pyridoxal phosphate</keyword>